<protein>
    <submittedName>
        <fullName evidence="2">Uncharacterized protein</fullName>
    </submittedName>
</protein>
<comment type="caution">
    <text evidence="2">The sequence shown here is derived from an EMBL/GenBank/DDBJ whole genome shotgun (WGS) entry which is preliminary data.</text>
</comment>
<dbReference type="Proteomes" id="UP001595075">
    <property type="component" value="Unassembled WGS sequence"/>
</dbReference>
<gene>
    <name evidence="2" type="ORF">VTL71DRAFT_1825</name>
</gene>
<sequence length="87" mass="10018">MGENWERIVEWDGRTWSSNRIKPMGRSVIVFFLPRKFFLFTLLFSAAATKAGLGWIGGLMVFIFDHQLPQPKGKSRMMQPPPTTVFN</sequence>
<keyword evidence="1" id="KW-0812">Transmembrane</keyword>
<reference evidence="2 3" key="1">
    <citation type="journal article" date="2024" name="Commun. Biol.">
        <title>Comparative genomic analysis of thermophilic fungi reveals convergent evolutionary adaptations and gene losses.</title>
        <authorList>
            <person name="Steindorff A.S."/>
            <person name="Aguilar-Pontes M.V."/>
            <person name="Robinson A.J."/>
            <person name="Andreopoulos B."/>
            <person name="LaButti K."/>
            <person name="Kuo A."/>
            <person name="Mondo S."/>
            <person name="Riley R."/>
            <person name="Otillar R."/>
            <person name="Haridas S."/>
            <person name="Lipzen A."/>
            <person name="Grimwood J."/>
            <person name="Schmutz J."/>
            <person name="Clum A."/>
            <person name="Reid I.D."/>
            <person name="Moisan M.C."/>
            <person name="Butler G."/>
            <person name="Nguyen T.T.M."/>
            <person name="Dewar K."/>
            <person name="Conant G."/>
            <person name="Drula E."/>
            <person name="Henrissat B."/>
            <person name="Hansel C."/>
            <person name="Singer S."/>
            <person name="Hutchinson M.I."/>
            <person name="de Vries R.P."/>
            <person name="Natvig D.O."/>
            <person name="Powell A.J."/>
            <person name="Tsang A."/>
            <person name="Grigoriev I.V."/>
        </authorList>
    </citation>
    <scope>NUCLEOTIDE SEQUENCE [LARGE SCALE GENOMIC DNA]</scope>
    <source>
        <strain evidence="2 3">CBS 494.80</strain>
    </source>
</reference>
<evidence type="ECO:0000313" key="3">
    <source>
        <dbReference type="Proteomes" id="UP001595075"/>
    </source>
</evidence>
<accession>A0ABR4CBT8</accession>
<evidence type="ECO:0000256" key="1">
    <source>
        <dbReference type="SAM" id="Phobius"/>
    </source>
</evidence>
<proteinExistence type="predicted"/>
<organism evidence="2 3">
    <name type="scientific">Oculimacula yallundae</name>
    <dbReference type="NCBI Taxonomy" id="86028"/>
    <lineage>
        <taxon>Eukaryota</taxon>
        <taxon>Fungi</taxon>
        <taxon>Dikarya</taxon>
        <taxon>Ascomycota</taxon>
        <taxon>Pezizomycotina</taxon>
        <taxon>Leotiomycetes</taxon>
        <taxon>Helotiales</taxon>
        <taxon>Ploettnerulaceae</taxon>
        <taxon>Oculimacula</taxon>
    </lineage>
</organism>
<keyword evidence="3" id="KW-1185">Reference proteome</keyword>
<dbReference type="EMBL" id="JAZHXI010000010">
    <property type="protein sequence ID" value="KAL2067400.1"/>
    <property type="molecule type" value="Genomic_DNA"/>
</dbReference>
<feature type="transmembrane region" description="Helical" evidence="1">
    <location>
        <begin position="37"/>
        <end position="64"/>
    </location>
</feature>
<keyword evidence="1" id="KW-1133">Transmembrane helix</keyword>
<name>A0ABR4CBT8_9HELO</name>
<evidence type="ECO:0000313" key="2">
    <source>
        <dbReference type="EMBL" id="KAL2067400.1"/>
    </source>
</evidence>
<keyword evidence="1" id="KW-0472">Membrane</keyword>